<evidence type="ECO:0000256" key="1">
    <source>
        <dbReference type="ARBA" id="ARBA00004651"/>
    </source>
</evidence>
<keyword evidence="5" id="KW-1133">Transmembrane helix</keyword>
<organism evidence="8">
    <name type="scientific">Coccolithus braarudii</name>
    <dbReference type="NCBI Taxonomy" id="221442"/>
    <lineage>
        <taxon>Eukaryota</taxon>
        <taxon>Haptista</taxon>
        <taxon>Haptophyta</taxon>
        <taxon>Prymnesiophyceae</taxon>
        <taxon>Coccolithales</taxon>
        <taxon>Coccolithaceae</taxon>
        <taxon>Coccolithus</taxon>
    </lineage>
</organism>
<dbReference type="PANTHER" id="PTHR33281">
    <property type="entry name" value="UPF0187 PROTEIN YNEE"/>
    <property type="match status" value="1"/>
</dbReference>
<dbReference type="GO" id="GO:0005254">
    <property type="term" value="F:chloride channel activity"/>
    <property type="evidence" value="ECO:0007669"/>
    <property type="project" value="InterPro"/>
</dbReference>
<accession>A0A7S0L7X1</accession>
<comment type="subcellular location">
    <subcellularLocation>
        <location evidence="1">Cell membrane</location>
        <topology evidence="1">Multi-pass membrane protein</topology>
    </subcellularLocation>
</comment>
<evidence type="ECO:0000256" key="2">
    <source>
        <dbReference type="ARBA" id="ARBA00022448"/>
    </source>
</evidence>
<name>A0A7S0L7X1_9EUKA</name>
<evidence type="ECO:0000256" key="7">
    <source>
        <dbReference type="ARBA" id="ARBA00023136"/>
    </source>
</evidence>
<evidence type="ECO:0000313" key="8">
    <source>
        <dbReference type="EMBL" id="CAD8604718.1"/>
    </source>
</evidence>
<dbReference type="PANTHER" id="PTHR33281:SF19">
    <property type="entry name" value="VOLTAGE-DEPENDENT ANION CHANNEL-FORMING PROTEIN YNEE"/>
    <property type="match status" value="1"/>
</dbReference>
<keyword evidence="4" id="KW-0812">Transmembrane</keyword>
<dbReference type="GO" id="GO:0005886">
    <property type="term" value="C:plasma membrane"/>
    <property type="evidence" value="ECO:0007669"/>
    <property type="project" value="UniProtKB-SubCell"/>
</dbReference>
<dbReference type="InterPro" id="IPR044669">
    <property type="entry name" value="YneE/VCCN1/2-like"/>
</dbReference>
<reference evidence="8" key="1">
    <citation type="submission" date="2021-01" db="EMBL/GenBank/DDBJ databases">
        <authorList>
            <person name="Corre E."/>
            <person name="Pelletier E."/>
            <person name="Niang G."/>
            <person name="Scheremetjew M."/>
            <person name="Finn R."/>
            <person name="Kale V."/>
            <person name="Holt S."/>
            <person name="Cochrane G."/>
            <person name="Meng A."/>
            <person name="Brown T."/>
            <person name="Cohen L."/>
        </authorList>
    </citation>
    <scope>NUCLEOTIDE SEQUENCE</scope>
    <source>
        <strain evidence="8">PLY182g</strain>
    </source>
</reference>
<keyword evidence="6" id="KW-0406">Ion transport</keyword>
<sequence>MPIAYDPKAFFSVIFQTQDSAIPAVMGRAVIPIPFAILAVGLKLLGQLCEDPGSLIQPFSLLVGLMLAFRLSDALSKWKMAAQLLLTMHEVARDSMSKAMVVCHRPGMDELQTAELLAHLENFRRLMVLTTVLMMKHVRGDIKHEPHVLAAELSCGLLRVEEMRMLQDTIVTTAASDPSKGDFFPSRNRVALGVDLLRQEMMAMWHAGYFPSAPHYAALEANITKLSALFEQCEHLGITIVPLLYAQLTRLLPTVFLLLLPFSVMRGFTWEAIPFCYCINVVYFALDEASASMEAPFGRDVSDVALEKTLRRIDKLTASQLGAHFGKPIPNFDIFPGTRSMNLVGGKIIPTAMSSSTDAHAWVRMQDYESTTSIRSLS</sequence>
<evidence type="ECO:0000256" key="5">
    <source>
        <dbReference type="ARBA" id="ARBA00022989"/>
    </source>
</evidence>
<keyword evidence="2" id="KW-0813">Transport</keyword>
<keyword evidence="3" id="KW-1003">Cell membrane</keyword>
<evidence type="ECO:0008006" key="9">
    <source>
        <dbReference type="Google" id="ProtNLM"/>
    </source>
</evidence>
<protein>
    <recommendedName>
        <fullName evidence="9">Bestrophin homolog</fullName>
    </recommendedName>
</protein>
<dbReference type="AlphaFoldDB" id="A0A7S0L7X1"/>
<evidence type="ECO:0000256" key="4">
    <source>
        <dbReference type="ARBA" id="ARBA00022692"/>
    </source>
</evidence>
<evidence type="ECO:0000256" key="3">
    <source>
        <dbReference type="ARBA" id="ARBA00022475"/>
    </source>
</evidence>
<dbReference type="Pfam" id="PF25539">
    <property type="entry name" value="Bestrophin_2"/>
    <property type="match status" value="1"/>
</dbReference>
<proteinExistence type="predicted"/>
<gene>
    <name evidence="8" type="ORF">CPEL01642_LOCUS8053</name>
</gene>
<evidence type="ECO:0000256" key="6">
    <source>
        <dbReference type="ARBA" id="ARBA00023065"/>
    </source>
</evidence>
<dbReference type="EMBL" id="HBEY01016615">
    <property type="protein sequence ID" value="CAD8604718.1"/>
    <property type="molecule type" value="Transcribed_RNA"/>
</dbReference>
<keyword evidence="7" id="KW-0472">Membrane</keyword>